<dbReference type="AlphaFoldDB" id="D2TJ55"/>
<gene>
    <name evidence="1" type="ordered locus">ROD_02763</name>
</gene>
<dbReference type="KEGG" id="cro:ROD_02763"/>
<reference evidence="1 2" key="1">
    <citation type="journal article" date="2010" name="J. Bacteriol.">
        <title>The Citrobacter rodentium genome sequence reveals convergent evolution with human pathogenic Escherichia coli.</title>
        <authorList>
            <person name="Petty N.K."/>
            <person name="Bulgin R."/>
            <person name="Crepin V.F."/>
            <person name="Cerdeno-Tarraga A.M."/>
            <person name="Schroeder G.N."/>
            <person name="Quail M.A."/>
            <person name="Lennard N."/>
            <person name="Corton C."/>
            <person name="Barron A."/>
            <person name="Clark L."/>
            <person name="Toribio A.L."/>
            <person name="Parkhill J."/>
            <person name="Dougan G."/>
            <person name="Frankel G."/>
            <person name="Thomson N.R."/>
        </authorList>
    </citation>
    <scope>NUCLEOTIDE SEQUENCE [LARGE SCALE GENOMIC DNA]</scope>
    <source>
        <strain evidence="1 2">ICC168</strain>
    </source>
</reference>
<accession>D2TJ55</accession>
<keyword evidence="2" id="KW-1185">Reference proteome</keyword>
<evidence type="ECO:0000313" key="2">
    <source>
        <dbReference type="Proteomes" id="UP000001889"/>
    </source>
</evidence>
<organism evidence="1 2">
    <name type="scientific">Citrobacter rodentium (strain ICC168)</name>
    <name type="common">Citrobacter freundii biotype 4280</name>
    <dbReference type="NCBI Taxonomy" id="637910"/>
    <lineage>
        <taxon>Bacteria</taxon>
        <taxon>Pseudomonadati</taxon>
        <taxon>Pseudomonadota</taxon>
        <taxon>Gammaproteobacteria</taxon>
        <taxon>Enterobacterales</taxon>
        <taxon>Enterobacteriaceae</taxon>
        <taxon>Citrobacter</taxon>
    </lineage>
</organism>
<proteinExistence type="predicted"/>
<name>D2TJ55_CITRI</name>
<dbReference type="STRING" id="637910.ROD_02763"/>
<dbReference type="EMBL" id="FN543502">
    <property type="protein sequence ID" value="CBG87059.1"/>
    <property type="molecule type" value="Genomic_DNA"/>
</dbReference>
<protein>
    <submittedName>
        <fullName evidence="1">Hypothetical prophage protein</fullName>
    </submittedName>
</protein>
<dbReference type="HOGENOM" id="CLU_2972608_0_0_6"/>
<sequence length="58" mass="6652">MKNRKAIRLLLQRPVCVVELVISNHKIAVLHPFGQVAFTVNRKPTASQNRRKKGYAVR</sequence>
<evidence type="ECO:0000313" key="1">
    <source>
        <dbReference type="EMBL" id="CBG87059.1"/>
    </source>
</evidence>
<dbReference type="Proteomes" id="UP000001889">
    <property type="component" value="Chromosome"/>
</dbReference>